<evidence type="ECO:0000259" key="1">
    <source>
        <dbReference type="Pfam" id="PF12323"/>
    </source>
</evidence>
<evidence type="ECO:0000313" key="2">
    <source>
        <dbReference type="EMBL" id="MDI6453407.1"/>
    </source>
</evidence>
<feature type="domain" description="Transposase putative helix-turn-helix" evidence="1">
    <location>
        <begin position="5"/>
        <end position="49"/>
    </location>
</feature>
<dbReference type="InterPro" id="IPR021027">
    <property type="entry name" value="Transposase_put_HTH"/>
</dbReference>
<dbReference type="Pfam" id="PF12323">
    <property type="entry name" value="HTH_OrfB_IS605"/>
    <property type="match status" value="1"/>
</dbReference>
<evidence type="ECO:0000313" key="3">
    <source>
        <dbReference type="Proteomes" id="UP001431532"/>
    </source>
</evidence>
<dbReference type="Proteomes" id="UP001431532">
    <property type="component" value="Unassembled WGS sequence"/>
</dbReference>
<protein>
    <submittedName>
        <fullName evidence="2">Transposase</fullName>
    </submittedName>
</protein>
<organism evidence="2 3">
    <name type="scientific">Peloplasma aerotolerans</name>
    <dbReference type="NCBI Taxonomy" id="3044389"/>
    <lineage>
        <taxon>Bacteria</taxon>
        <taxon>Bacillati</taxon>
        <taxon>Mycoplasmatota</taxon>
        <taxon>Mollicutes</taxon>
        <taxon>Acholeplasmatales</taxon>
        <taxon>Acholeplasmataceae</taxon>
        <taxon>Peloplasma</taxon>
    </lineage>
</organism>
<gene>
    <name evidence="2" type="ORF">QJ521_07505</name>
</gene>
<reference evidence="2" key="1">
    <citation type="submission" date="2023-05" db="EMBL/GenBank/DDBJ databases">
        <title>Mariniplasma microaerophilum sp. nov., a novel anaerobic mollicute isolated from terrestrial mud volcano, Taman Peninsula, Russia.</title>
        <authorList>
            <person name="Khomyakova M.A."/>
            <person name="Merkel A.Y."/>
            <person name="Slobodkin A.I."/>
        </authorList>
    </citation>
    <scope>NUCLEOTIDE SEQUENCE</scope>
    <source>
        <strain evidence="2">M4Ah</strain>
    </source>
</reference>
<dbReference type="RefSeq" id="WP_282839840.1">
    <property type="nucleotide sequence ID" value="NZ_JASCXW010000027.1"/>
</dbReference>
<name>A0AAW6U680_9MOLU</name>
<proteinExistence type="predicted"/>
<sequence>MNETMKGYVYRLKPTTKQINLINQTFGCVRKMWNLLLLERKSIYELYGKYPELLNSHDYLNPKRIKEEFPYMYDVNSQSLTTAWLHLKQAYRNFFNKSHDEPRYKSRHHPIQSYTTHTTNDNIRIEGTYLKLPKLGLVKIKLHRELPQGSMVNQQPSRKMESITMYL</sequence>
<keyword evidence="3" id="KW-1185">Reference proteome</keyword>
<dbReference type="EMBL" id="JASCXW010000027">
    <property type="protein sequence ID" value="MDI6453407.1"/>
    <property type="molecule type" value="Genomic_DNA"/>
</dbReference>
<dbReference type="AlphaFoldDB" id="A0AAW6U680"/>
<comment type="caution">
    <text evidence="2">The sequence shown here is derived from an EMBL/GenBank/DDBJ whole genome shotgun (WGS) entry which is preliminary data.</text>
</comment>
<accession>A0AAW6U680</accession>